<dbReference type="PANTHER" id="PTHR12526">
    <property type="entry name" value="GLYCOSYLTRANSFERASE"/>
    <property type="match status" value="1"/>
</dbReference>
<gene>
    <name evidence="4" type="ORF">CTE05_36730</name>
</gene>
<accession>A0A511JQ74</accession>
<keyword evidence="5" id="KW-1185">Reference proteome</keyword>
<dbReference type="Gene3D" id="3.40.50.2000">
    <property type="entry name" value="Glycogen Phosphorylase B"/>
    <property type="match status" value="2"/>
</dbReference>
<dbReference type="InterPro" id="IPR011875">
    <property type="entry name" value="M1P_synthase"/>
</dbReference>
<dbReference type="GO" id="GO:0016757">
    <property type="term" value="F:glycosyltransferase activity"/>
    <property type="evidence" value="ECO:0007669"/>
    <property type="project" value="UniProtKB-KW"/>
</dbReference>
<dbReference type="AlphaFoldDB" id="A0A511JQ74"/>
<proteinExistence type="predicted"/>
<evidence type="ECO:0000259" key="3">
    <source>
        <dbReference type="Pfam" id="PF13439"/>
    </source>
</evidence>
<organism evidence="4 5">
    <name type="scientific">Cellulomonas terrae</name>
    <dbReference type="NCBI Taxonomy" id="311234"/>
    <lineage>
        <taxon>Bacteria</taxon>
        <taxon>Bacillati</taxon>
        <taxon>Actinomycetota</taxon>
        <taxon>Actinomycetes</taxon>
        <taxon>Micrococcales</taxon>
        <taxon>Cellulomonadaceae</taxon>
        <taxon>Cellulomonas</taxon>
    </lineage>
</organism>
<sequence length="417" mass="44363">MPVGEGMVEVRVDLLTREYPPHVYGGAGVHVAGLTRVLERTLDVRVHCFDGPREAPGVLGYSVPTELAGANAALQTFGIDLEMADAVGAVGADGVASDLVHSHTWYANLGGHLAGLLHGLPHVVSAHSLEPLRPWKAEQLGGGYALSSWAEKTAYEGAAAVIAVSGGMREDILRAYPKVDPALVKVVHNGIDLDQWQRPTSDEAVAAAGATVRRLGIDPSRPSVVFVGRITRQKGLPYFLRAVELLPPDVQVVLCAGAPDTPQIMAEVSGLVEQLRTKRSGVVWIEQMLPRDELIAVLMHGTVFACPSVYEPLGIVNLEAMAVGLPVVGTATGGIPEVIDDGVTGRLVPIDQLQDGTGTPVDPQRFVHDLADALTDVVGNTARTAEWGVASRRRVEDHFTWEAIADRTIEVYRGALA</sequence>
<comment type="caution">
    <text evidence="4">The sequence shown here is derived from an EMBL/GenBank/DDBJ whole genome shotgun (WGS) entry which is preliminary data.</text>
</comment>
<dbReference type="GO" id="GO:0009250">
    <property type="term" value="P:glucan biosynthetic process"/>
    <property type="evidence" value="ECO:0007669"/>
    <property type="project" value="InterPro"/>
</dbReference>
<dbReference type="EMBL" id="BJWH01000027">
    <property type="protein sequence ID" value="GEM00127.1"/>
    <property type="molecule type" value="Genomic_DNA"/>
</dbReference>
<dbReference type="Pfam" id="PF13692">
    <property type="entry name" value="Glyco_trans_1_4"/>
    <property type="match status" value="1"/>
</dbReference>
<dbReference type="CDD" id="cd03801">
    <property type="entry name" value="GT4_PimA-like"/>
    <property type="match status" value="1"/>
</dbReference>
<protein>
    <submittedName>
        <fullName evidence="4">Glycogen synthase</fullName>
    </submittedName>
</protein>
<reference evidence="4 5" key="1">
    <citation type="submission" date="2019-07" db="EMBL/GenBank/DDBJ databases">
        <title>Whole genome shotgun sequence of Cellulomonas terrae NBRC 100819.</title>
        <authorList>
            <person name="Hosoyama A."/>
            <person name="Uohara A."/>
            <person name="Ohji S."/>
            <person name="Ichikawa N."/>
        </authorList>
    </citation>
    <scope>NUCLEOTIDE SEQUENCE [LARGE SCALE GENOMIC DNA]</scope>
    <source>
        <strain evidence="4 5">NBRC 100819</strain>
    </source>
</reference>
<evidence type="ECO:0000256" key="2">
    <source>
        <dbReference type="ARBA" id="ARBA00022679"/>
    </source>
</evidence>
<dbReference type="PANTHER" id="PTHR12526:SF590">
    <property type="entry name" value="ALPHA-MALTOSE-1-PHOSPHATE SYNTHASE"/>
    <property type="match status" value="1"/>
</dbReference>
<keyword evidence="2" id="KW-0808">Transferase</keyword>
<evidence type="ECO:0000256" key="1">
    <source>
        <dbReference type="ARBA" id="ARBA00022676"/>
    </source>
</evidence>
<dbReference type="InterPro" id="IPR028098">
    <property type="entry name" value="Glyco_trans_4-like_N"/>
</dbReference>
<dbReference type="SUPFAM" id="SSF53756">
    <property type="entry name" value="UDP-Glycosyltransferase/glycogen phosphorylase"/>
    <property type="match status" value="1"/>
</dbReference>
<feature type="domain" description="Glycosyltransferase subfamily 4-like N-terminal" evidence="3">
    <location>
        <begin position="24"/>
        <end position="195"/>
    </location>
</feature>
<dbReference type="Pfam" id="PF13439">
    <property type="entry name" value="Glyco_transf_4"/>
    <property type="match status" value="1"/>
</dbReference>
<evidence type="ECO:0000313" key="5">
    <source>
        <dbReference type="Proteomes" id="UP000321049"/>
    </source>
</evidence>
<name>A0A511JQ74_9CELL</name>
<keyword evidence="1" id="KW-0328">Glycosyltransferase</keyword>
<dbReference type="NCBIfam" id="TIGR02149">
    <property type="entry name" value="glgA_Coryne"/>
    <property type="match status" value="1"/>
</dbReference>
<evidence type="ECO:0000313" key="4">
    <source>
        <dbReference type="EMBL" id="GEM00127.1"/>
    </source>
</evidence>
<dbReference type="Proteomes" id="UP000321049">
    <property type="component" value="Unassembled WGS sequence"/>
</dbReference>